<evidence type="ECO:0000313" key="1">
    <source>
        <dbReference type="EMBL" id="KAK9240219.1"/>
    </source>
</evidence>
<gene>
    <name evidence="1" type="ORF">V1525DRAFT_248846</name>
</gene>
<keyword evidence="2" id="KW-1185">Reference proteome</keyword>
<sequence length="58" mass="6803">MTRGNQREKDREKAQKKAASQKKKMDGDPRKRMEEQAAIMRQKQVEAEARKTETQGKK</sequence>
<protein>
    <submittedName>
        <fullName evidence="1">4F5 protein family domain-protein</fullName>
    </submittedName>
</protein>
<reference evidence="2" key="1">
    <citation type="journal article" date="2024" name="Front. Bioeng. Biotechnol.">
        <title>Genome-scale model development and genomic sequencing of the oleaginous clade Lipomyces.</title>
        <authorList>
            <person name="Czajka J.J."/>
            <person name="Han Y."/>
            <person name="Kim J."/>
            <person name="Mondo S.J."/>
            <person name="Hofstad B.A."/>
            <person name="Robles A."/>
            <person name="Haridas S."/>
            <person name="Riley R."/>
            <person name="LaButti K."/>
            <person name="Pangilinan J."/>
            <person name="Andreopoulos W."/>
            <person name="Lipzen A."/>
            <person name="Yan J."/>
            <person name="Wang M."/>
            <person name="Ng V."/>
            <person name="Grigoriev I.V."/>
            <person name="Spatafora J.W."/>
            <person name="Magnuson J.K."/>
            <person name="Baker S.E."/>
            <person name="Pomraning K.R."/>
        </authorList>
    </citation>
    <scope>NUCLEOTIDE SEQUENCE [LARGE SCALE GENOMIC DNA]</scope>
    <source>
        <strain evidence="2">CBS 7786</strain>
    </source>
</reference>
<dbReference type="EMBL" id="MU971341">
    <property type="protein sequence ID" value="KAK9240219.1"/>
    <property type="molecule type" value="Genomic_DNA"/>
</dbReference>
<proteinExistence type="predicted"/>
<evidence type="ECO:0000313" key="2">
    <source>
        <dbReference type="Proteomes" id="UP001433508"/>
    </source>
</evidence>
<name>A0ACC3T8X1_LIPKO</name>
<organism evidence="1 2">
    <name type="scientific">Lipomyces kononenkoae</name>
    <name type="common">Yeast</name>
    <dbReference type="NCBI Taxonomy" id="34357"/>
    <lineage>
        <taxon>Eukaryota</taxon>
        <taxon>Fungi</taxon>
        <taxon>Dikarya</taxon>
        <taxon>Ascomycota</taxon>
        <taxon>Saccharomycotina</taxon>
        <taxon>Lipomycetes</taxon>
        <taxon>Lipomycetales</taxon>
        <taxon>Lipomycetaceae</taxon>
        <taxon>Lipomyces</taxon>
    </lineage>
</organism>
<comment type="caution">
    <text evidence="1">The sequence shown here is derived from an EMBL/GenBank/DDBJ whole genome shotgun (WGS) entry which is preliminary data.</text>
</comment>
<dbReference type="Proteomes" id="UP001433508">
    <property type="component" value="Unassembled WGS sequence"/>
</dbReference>
<accession>A0ACC3T8X1</accession>